<sequence>MNTDTPLAPEAYERAKASRERHARRRPESTVEDETEEVLVAVGAVVALLLIFLMGIAFAS</sequence>
<evidence type="ECO:0000313" key="3">
    <source>
        <dbReference type="EMBL" id="OZC02219.1"/>
    </source>
</evidence>
<gene>
    <name evidence="3" type="ORF">BSZ36_03985</name>
</gene>
<protein>
    <submittedName>
        <fullName evidence="3">Uncharacterized protein</fullName>
    </submittedName>
</protein>
<organism evidence="3 4">
    <name type="scientific">Rubricoccus marinus</name>
    <dbReference type="NCBI Taxonomy" id="716817"/>
    <lineage>
        <taxon>Bacteria</taxon>
        <taxon>Pseudomonadati</taxon>
        <taxon>Rhodothermota</taxon>
        <taxon>Rhodothermia</taxon>
        <taxon>Rhodothermales</taxon>
        <taxon>Rubricoccaceae</taxon>
        <taxon>Rubricoccus</taxon>
    </lineage>
</organism>
<keyword evidence="2" id="KW-0812">Transmembrane</keyword>
<name>A0A259TWS5_9BACT</name>
<proteinExistence type="predicted"/>
<keyword evidence="2" id="KW-0472">Membrane</keyword>
<evidence type="ECO:0000256" key="1">
    <source>
        <dbReference type="SAM" id="MobiDB-lite"/>
    </source>
</evidence>
<feature type="compositionally biased region" description="Basic and acidic residues" evidence="1">
    <location>
        <begin position="11"/>
        <end position="20"/>
    </location>
</feature>
<dbReference type="InParanoid" id="A0A259TWS5"/>
<feature type="region of interest" description="Disordered" evidence="1">
    <location>
        <begin position="1"/>
        <end position="33"/>
    </location>
</feature>
<dbReference type="EMBL" id="MQWB01000001">
    <property type="protein sequence ID" value="OZC02219.1"/>
    <property type="molecule type" value="Genomic_DNA"/>
</dbReference>
<keyword evidence="4" id="KW-1185">Reference proteome</keyword>
<dbReference type="RefSeq" id="WP_094546242.1">
    <property type="nucleotide sequence ID" value="NZ_MQWB01000001.1"/>
</dbReference>
<dbReference type="AlphaFoldDB" id="A0A259TWS5"/>
<keyword evidence="2" id="KW-1133">Transmembrane helix</keyword>
<reference evidence="3 4" key="1">
    <citation type="submission" date="2016-11" db="EMBL/GenBank/DDBJ databases">
        <title>Study of marine rhodopsin-containing bacteria.</title>
        <authorList>
            <person name="Yoshizawa S."/>
            <person name="Kumagai Y."/>
            <person name="Kogure K."/>
        </authorList>
    </citation>
    <scope>NUCLEOTIDE SEQUENCE [LARGE SCALE GENOMIC DNA]</scope>
    <source>
        <strain evidence="3 4">SG-29</strain>
    </source>
</reference>
<feature type="transmembrane region" description="Helical" evidence="2">
    <location>
        <begin position="38"/>
        <end position="59"/>
    </location>
</feature>
<accession>A0A259TWS5</accession>
<dbReference type="Proteomes" id="UP000216446">
    <property type="component" value="Unassembled WGS sequence"/>
</dbReference>
<comment type="caution">
    <text evidence="3">The sequence shown here is derived from an EMBL/GenBank/DDBJ whole genome shotgun (WGS) entry which is preliminary data.</text>
</comment>
<evidence type="ECO:0000256" key="2">
    <source>
        <dbReference type="SAM" id="Phobius"/>
    </source>
</evidence>
<evidence type="ECO:0000313" key="4">
    <source>
        <dbReference type="Proteomes" id="UP000216446"/>
    </source>
</evidence>